<dbReference type="EMBL" id="HE613254">
    <property type="protein sequence ID" value="CCE66696.1"/>
    <property type="molecule type" value="Genomic_DNA"/>
</dbReference>
<dbReference type="AlphaFoldDB" id="G8C2Z8"/>
<accession>G8C2Z8</accession>
<evidence type="ECO:0000256" key="1">
    <source>
        <dbReference type="SAM" id="MobiDB-lite"/>
    </source>
</evidence>
<keyword evidence="2" id="KW-1133">Transmembrane helix</keyword>
<dbReference type="HOGENOM" id="CLU_1233177_0_0_14"/>
<evidence type="ECO:0000313" key="3">
    <source>
        <dbReference type="EMBL" id="CCE66696.1"/>
    </source>
</evidence>
<reference evidence="3" key="1">
    <citation type="submission" date="2011-11" db="EMBL/GenBank/DDBJ databases">
        <title>Complete genome sequence of Candidatus Mycoplasma haemominutum.</title>
        <authorList>
            <person name="Barker E.N."/>
            <person name="Darby A.C."/>
            <person name="Helps C.R."/>
            <person name="Peters I.R."/>
            <person name="Hughes M.A."/>
            <person name="Radford A.D."/>
            <person name="Novacco M."/>
            <person name="Boretti F."/>
            <person name="Hofmann-Lehmann R."/>
            <person name="Tasker S."/>
        </authorList>
    </citation>
    <scope>NUCLEOTIDE SEQUENCE</scope>
    <source>
        <strain evidence="3">Birmingham 1</strain>
    </source>
</reference>
<feature type="compositionally biased region" description="Acidic residues" evidence="1">
    <location>
        <begin position="155"/>
        <end position="202"/>
    </location>
</feature>
<dbReference type="RefSeq" id="WP_015511561.1">
    <property type="nucleotide sequence ID" value="NC_021007.1"/>
</dbReference>
<evidence type="ECO:0000256" key="2">
    <source>
        <dbReference type="SAM" id="Phobius"/>
    </source>
</evidence>
<gene>
    <name evidence="3" type="ORF">MHM_01780</name>
</gene>
<proteinExistence type="predicted"/>
<reference evidence="3" key="2">
    <citation type="submission" date="2011-11" db="EMBL/GenBank/DDBJ databases">
        <authorList>
            <person name="Barker E."/>
        </authorList>
    </citation>
    <scope>NUCLEOTIDE SEQUENCE</scope>
    <source>
        <strain evidence="3">Birmingham 1</strain>
    </source>
</reference>
<keyword evidence="2" id="KW-0472">Membrane</keyword>
<dbReference type="KEGG" id="mhb:MHM_01780"/>
<protein>
    <submittedName>
        <fullName evidence="3">Uncharacterized protein</fullName>
    </submittedName>
</protein>
<dbReference type="PATRIC" id="fig|1116213.3.peg.189"/>
<feature type="transmembrane region" description="Helical" evidence="2">
    <location>
        <begin position="49"/>
        <end position="79"/>
    </location>
</feature>
<keyword evidence="2" id="KW-0812">Transmembrane</keyword>
<name>G8C2Z8_9MOLU</name>
<dbReference type="OrthoDB" id="10009769at2"/>
<organism evidence="3">
    <name type="scientific">Candidatus Mycoplasma haematominutum 'Birmingham 1'</name>
    <dbReference type="NCBI Taxonomy" id="1116213"/>
    <lineage>
        <taxon>Bacteria</taxon>
        <taxon>Bacillati</taxon>
        <taxon>Mycoplasmatota</taxon>
        <taxon>Mollicutes</taxon>
        <taxon>Mycoplasmataceae</taxon>
        <taxon>Mycoplasma</taxon>
    </lineage>
</organism>
<feature type="compositionally biased region" description="Basic and acidic residues" evidence="1">
    <location>
        <begin position="203"/>
        <end position="224"/>
    </location>
</feature>
<sequence length="224" mass="25836">MPKKAVSFKINKSTVLAMDKLNLHEKFTKENFLNLCSLRWSEWGRWRRFFVIAGAIAAIVVSAPSFVMVLPCVTVFYLISCTIKNAVEIVANWKWGPIFPKKRIKKDEILTEMEEEEPKDHAPIKNNKWKKIDSFTEDEIENSDDSFLDSLESINGDEEDTAGEESEGELDEFELPEGEETEDESEIEEEDIEIEELEEDLLLDDKSMENSEESSKSSQEKTLR</sequence>
<feature type="region of interest" description="Disordered" evidence="1">
    <location>
        <begin position="149"/>
        <end position="224"/>
    </location>
</feature>